<dbReference type="Gene3D" id="1.10.10.10">
    <property type="entry name" value="Winged helix-like DNA-binding domain superfamily/Winged helix DNA-binding domain"/>
    <property type="match status" value="2"/>
</dbReference>
<keyword evidence="5" id="KW-0804">Transcription</keyword>
<comment type="caution">
    <text evidence="9">The sequence shown here is derived from an EMBL/GenBank/DDBJ whole genome shotgun (WGS) entry which is preliminary data.</text>
</comment>
<dbReference type="InterPro" id="IPR011608">
    <property type="entry name" value="PRD"/>
</dbReference>
<dbReference type="Proteomes" id="UP001275436">
    <property type="component" value="Unassembled WGS sequence"/>
</dbReference>
<feature type="domain" description="PRD" evidence="8">
    <location>
        <begin position="305"/>
        <end position="412"/>
    </location>
</feature>
<evidence type="ECO:0000256" key="5">
    <source>
        <dbReference type="ARBA" id="ARBA00023163"/>
    </source>
</evidence>
<evidence type="ECO:0000256" key="1">
    <source>
        <dbReference type="ARBA" id="ARBA00022679"/>
    </source>
</evidence>
<gene>
    <name evidence="9" type="primary">licR</name>
    <name evidence="9" type="ORF">MACH08_32020</name>
</gene>
<evidence type="ECO:0000256" key="3">
    <source>
        <dbReference type="ARBA" id="ARBA00023015"/>
    </source>
</evidence>
<keyword evidence="4" id="KW-0010">Activator</keyword>
<evidence type="ECO:0000259" key="8">
    <source>
        <dbReference type="PROSITE" id="PS51372"/>
    </source>
</evidence>
<dbReference type="SUPFAM" id="SSF63520">
    <property type="entry name" value="PTS-regulatory domain, PRD"/>
    <property type="match status" value="2"/>
</dbReference>
<evidence type="ECO:0000256" key="4">
    <source>
        <dbReference type="ARBA" id="ARBA00023159"/>
    </source>
</evidence>
<dbReference type="InterPro" id="IPR007737">
    <property type="entry name" value="Mga_HTH"/>
</dbReference>
<dbReference type="InterPro" id="IPR013011">
    <property type="entry name" value="PTS_EIIB_2"/>
</dbReference>
<proteinExistence type="predicted"/>
<dbReference type="Gene3D" id="3.40.50.2300">
    <property type="match status" value="1"/>
</dbReference>
<dbReference type="EMBL" id="BSKO01000001">
    <property type="protein sequence ID" value="GLO67418.1"/>
    <property type="molecule type" value="Genomic_DNA"/>
</dbReference>
<keyword evidence="1" id="KW-0808">Transferase</keyword>
<evidence type="ECO:0000313" key="9">
    <source>
        <dbReference type="EMBL" id="GLO67418.1"/>
    </source>
</evidence>
<dbReference type="Pfam" id="PF05043">
    <property type="entry name" value="Mga"/>
    <property type="match status" value="1"/>
</dbReference>
<keyword evidence="10" id="KW-1185">Reference proteome</keyword>
<dbReference type="Pfam" id="PF00359">
    <property type="entry name" value="PTS_EIIA_2"/>
    <property type="match status" value="1"/>
</dbReference>
<dbReference type="InterPro" id="IPR013196">
    <property type="entry name" value="HTH_11"/>
</dbReference>
<dbReference type="InterPro" id="IPR036388">
    <property type="entry name" value="WH-like_DNA-bd_sf"/>
</dbReference>
<dbReference type="CDD" id="cd00211">
    <property type="entry name" value="PTS_IIA_fru"/>
    <property type="match status" value="1"/>
</dbReference>
<dbReference type="PROSITE" id="PS51372">
    <property type="entry name" value="PRD_2"/>
    <property type="match status" value="2"/>
</dbReference>
<dbReference type="PANTHER" id="PTHR30185:SF13">
    <property type="entry name" value="LICABCH OPERON REGULATOR-RELATED"/>
    <property type="match status" value="1"/>
</dbReference>
<evidence type="ECO:0000313" key="10">
    <source>
        <dbReference type="Proteomes" id="UP001275436"/>
    </source>
</evidence>
<dbReference type="InterPro" id="IPR016152">
    <property type="entry name" value="PTrfase/Anion_transptr"/>
</dbReference>
<protein>
    <submittedName>
        <fullName evidence="9">LicABCH operon regulator</fullName>
    </submittedName>
</protein>
<name>A0ABQ5TKN9_9BACI</name>
<dbReference type="Pfam" id="PF08279">
    <property type="entry name" value="HTH_11"/>
    <property type="match status" value="1"/>
</dbReference>
<dbReference type="InterPro" id="IPR050661">
    <property type="entry name" value="BglG_antiterminators"/>
</dbReference>
<dbReference type="InterPro" id="IPR002178">
    <property type="entry name" value="PTS_EIIA_type-2_dom"/>
</dbReference>
<organism evidence="9 10">
    <name type="scientific">Oceanobacillus kimchii</name>
    <dbReference type="NCBI Taxonomy" id="746691"/>
    <lineage>
        <taxon>Bacteria</taxon>
        <taxon>Bacillati</taxon>
        <taxon>Bacillota</taxon>
        <taxon>Bacilli</taxon>
        <taxon>Bacillales</taxon>
        <taxon>Bacillaceae</taxon>
        <taxon>Oceanobacillus</taxon>
    </lineage>
</organism>
<reference evidence="9 10" key="1">
    <citation type="submission" date="2023-02" db="EMBL/GenBank/DDBJ databases">
        <title>Oceanobacillus kimchii IFOP_LL358 isolated form Alexandrium catenella lab strain.</title>
        <authorList>
            <person name="Gajardo G."/>
            <person name="Ueki S."/>
            <person name="Maruyama F."/>
        </authorList>
    </citation>
    <scope>NUCLEOTIDE SEQUENCE [LARGE SCALE GENOMIC DNA]</scope>
    <source>
        <strain evidence="9 10">IFOP_LL358</strain>
    </source>
</reference>
<dbReference type="PANTHER" id="PTHR30185">
    <property type="entry name" value="CRYPTIC BETA-GLUCOSIDE BGL OPERON ANTITERMINATOR"/>
    <property type="match status" value="1"/>
</dbReference>
<dbReference type="RefSeq" id="WP_215064620.1">
    <property type="nucleotide sequence ID" value="NZ_BSKO01000001.1"/>
</dbReference>
<dbReference type="Pfam" id="PF00874">
    <property type="entry name" value="PRD"/>
    <property type="match status" value="2"/>
</dbReference>
<evidence type="ECO:0000256" key="2">
    <source>
        <dbReference type="ARBA" id="ARBA00022737"/>
    </source>
</evidence>
<feature type="domain" description="PRD" evidence="8">
    <location>
        <begin position="188"/>
        <end position="296"/>
    </location>
</feature>
<dbReference type="PROSITE" id="PS51099">
    <property type="entry name" value="PTS_EIIB_TYPE_2"/>
    <property type="match status" value="1"/>
</dbReference>
<dbReference type="PROSITE" id="PS51094">
    <property type="entry name" value="PTS_EIIA_TYPE_2"/>
    <property type="match status" value="1"/>
</dbReference>
<keyword evidence="3" id="KW-0805">Transcription regulation</keyword>
<dbReference type="InterPro" id="IPR036095">
    <property type="entry name" value="PTS_EIIB-like_sf"/>
</dbReference>
<dbReference type="CDD" id="cd05568">
    <property type="entry name" value="PTS_IIB_bgl_like"/>
    <property type="match status" value="1"/>
</dbReference>
<keyword evidence="2" id="KW-0677">Repeat</keyword>
<accession>A0ABQ5TKN9</accession>
<dbReference type="Gene3D" id="1.10.1790.10">
    <property type="entry name" value="PRD domain"/>
    <property type="match status" value="2"/>
</dbReference>
<dbReference type="SUPFAM" id="SSF55804">
    <property type="entry name" value="Phoshotransferase/anion transport protein"/>
    <property type="match status" value="1"/>
</dbReference>
<dbReference type="InterPro" id="IPR036634">
    <property type="entry name" value="PRD_sf"/>
</dbReference>
<dbReference type="SUPFAM" id="SSF52794">
    <property type="entry name" value="PTS system IIB component-like"/>
    <property type="match status" value="1"/>
</dbReference>
<sequence length="648" mass="74731">MDTRLRVMLKEFIQAKSPLTSTFIANINHVTSRTTRDDIKKLNQQLHAHGATIQSIKGKGYQLSIQNEDEFHRFLTMEWNQESNSRNTPNTPEQRVKYIVRRLLFTMDYIKLEQLADEMYISKSTIQNDMKLVRQQLKPFELDIHVKPSHGIKIIGEEIKIRFCMAEFFVDRENDSHADVKPHYEFVTLPHHQLRMIKNIIIQQLGSHQMTLSDIAIHNLFIHIAIAVLRIRDGHPIDFNAAHMEEMQDMKDTKAYYVAEKIVEDTEKQLQLSFPKTETIYVALHLLGTKMVASTKIDSTDIESILDPSIYKLVVLSLEKIEEEMHLDISKDKELMISLGMHLKPAMNRYKYGMNIRNPMLSHIKKNYQLAFQAAVYAGVVIEEKTGITIDENEIGYLALHIGAAMERNKLKKGPKRCLVVCASGMGTAQLIYYKLKSKFEGKMEVVGTTEYYRLRDYPLDDIDLIISSIPIKEDIRIPVIEVNAIIEEDDLQHIQSFISGKETNLLSKYLHEANIFLNLEVASKEQVLKYMTVHLQENEYVDTDLLDSIYEREKIAPTSFGNLVAIPHPLTPKSEQTFISIATLKEPIVWADKTVQFVCLLSVKRNSQEDLQSLYETIGKIIDRPSIVQKLVQTKDKNTFIEIIKQV</sequence>
<dbReference type="Gene3D" id="3.40.930.10">
    <property type="entry name" value="Mannitol-specific EII, Chain A"/>
    <property type="match status" value="1"/>
</dbReference>
<evidence type="ECO:0000259" key="6">
    <source>
        <dbReference type="PROSITE" id="PS51094"/>
    </source>
</evidence>
<feature type="domain" description="PTS EIIA type-2" evidence="6">
    <location>
        <begin position="509"/>
        <end position="648"/>
    </location>
</feature>
<evidence type="ECO:0000259" key="7">
    <source>
        <dbReference type="PROSITE" id="PS51099"/>
    </source>
</evidence>
<feature type="domain" description="PTS EIIB type-2" evidence="7">
    <location>
        <begin position="416"/>
        <end position="507"/>
    </location>
</feature>